<gene>
    <name evidence="1" type="ORF">ZEAMMB73_Zm00001d017904</name>
</gene>
<reference evidence="1" key="1">
    <citation type="submission" date="2015-12" db="EMBL/GenBank/DDBJ databases">
        <title>Update maize B73 reference genome by single molecule sequencing technologies.</title>
        <authorList>
            <consortium name="Maize Genome Sequencing Project"/>
            <person name="Ware D."/>
        </authorList>
    </citation>
    <scope>NUCLEOTIDE SEQUENCE</scope>
    <source>
        <tissue evidence="1">Seedling</tissue>
    </source>
</reference>
<proteinExistence type="predicted"/>
<name>A0A1D6HJ22_MAIZE</name>
<organism evidence="1">
    <name type="scientific">Zea mays</name>
    <name type="common">Maize</name>
    <dbReference type="NCBI Taxonomy" id="4577"/>
    <lineage>
        <taxon>Eukaryota</taxon>
        <taxon>Viridiplantae</taxon>
        <taxon>Streptophyta</taxon>
        <taxon>Embryophyta</taxon>
        <taxon>Tracheophyta</taxon>
        <taxon>Spermatophyta</taxon>
        <taxon>Magnoliopsida</taxon>
        <taxon>Liliopsida</taxon>
        <taxon>Poales</taxon>
        <taxon>Poaceae</taxon>
        <taxon>PACMAD clade</taxon>
        <taxon>Panicoideae</taxon>
        <taxon>Andropogonodae</taxon>
        <taxon>Andropogoneae</taxon>
        <taxon>Tripsacinae</taxon>
        <taxon>Zea</taxon>
    </lineage>
</organism>
<dbReference type="EMBL" id="CM000781">
    <property type="protein sequence ID" value="AQK74487.1"/>
    <property type="molecule type" value="Genomic_DNA"/>
</dbReference>
<protein>
    <submittedName>
        <fullName evidence="1">Uncharacterized protein</fullName>
    </submittedName>
</protein>
<accession>A0A1D6HJ22</accession>
<evidence type="ECO:0000313" key="1">
    <source>
        <dbReference type="EMBL" id="AQK74487.1"/>
    </source>
</evidence>
<dbReference type="AlphaFoldDB" id="A0A1D6HJ22"/>
<sequence>MRAAYDQGHQSSCLHRWNYVCSVTSKDPVPSSSYCATGAEYHFTAVSTSLPIIQCSLATHTIDQCSVSSLHMVCFEYIT</sequence>